<dbReference type="PANTHER" id="PTHR43806:SF11">
    <property type="entry name" value="CEREVISIN-RELATED"/>
    <property type="match status" value="1"/>
</dbReference>
<feature type="transmembrane region" description="Helical" evidence="7">
    <location>
        <begin position="351"/>
        <end position="372"/>
    </location>
</feature>
<dbReference type="AlphaFoldDB" id="A0A927IFG9"/>
<evidence type="ECO:0000313" key="9">
    <source>
        <dbReference type="EMBL" id="MBD3934769.1"/>
    </source>
</evidence>
<reference evidence="9" key="1">
    <citation type="submission" date="2020-09" db="EMBL/GenBank/DDBJ databases">
        <title>Secondary metabolite and genome analysis of marine Streptomyces chumphonensis KK1-2T.</title>
        <authorList>
            <person name="Phongsopitanun W."/>
            <person name="Kanchanasin P."/>
            <person name="Pittayakhajonwut P."/>
            <person name="Suwanborirux K."/>
            <person name="Tanasupawat S."/>
        </authorList>
    </citation>
    <scope>NUCLEOTIDE SEQUENCE</scope>
    <source>
        <strain evidence="9">KK1-2</strain>
    </source>
</reference>
<organism evidence="9 10">
    <name type="scientific">Streptomyces chumphonensis</name>
    <dbReference type="NCBI Taxonomy" id="1214925"/>
    <lineage>
        <taxon>Bacteria</taxon>
        <taxon>Bacillati</taxon>
        <taxon>Actinomycetota</taxon>
        <taxon>Actinomycetes</taxon>
        <taxon>Kitasatosporales</taxon>
        <taxon>Streptomycetaceae</taxon>
        <taxon>Streptomyces</taxon>
    </lineage>
</organism>
<dbReference type="Proteomes" id="UP000632289">
    <property type="component" value="Unassembled WGS sequence"/>
</dbReference>
<dbReference type="PANTHER" id="PTHR43806">
    <property type="entry name" value="PEPTIDASE S8"/>
    <property type="match status" value="1"/>
</dbReference>
<keyword evidence="4 5" id="KW-0720">Serine protease</keyword>
<dbReference type="InterPro" id="IPR036852">
    <property type="entry name" value="Peptidase_S8/S53_dom_sf"/>
</dbReference>
<evidence type="ECO:0000256" key="2">
    <source>
        <dbReference type="ARBA" id="ARBA00022670"/>
    </source>
</evidence>
<protein>
    <submittedName>
        <fullName evidence="9">S8 family serine peptidase</fullName>
    </submittedName>
</protein>
<dbReference type="Gene3D" id="3.40.50.200">
    <property type="entry name" value="Peptidase S8/S53 domain"/>
    <property type="match status" value="1"/>
</dbReference>
<evidence type="ECO:0000259" key="8">
    <source>
        <dbReference type="Pfam" id="PF00082"/>
    </source>
</evidence>
<sequence>MAWLAPAAVAGDISERQWYLGPMKAEEMWQISRGEGITVAVIDSGVTSTGALEGRLLPGVDFTDRPGGATKDYTGHGTSMAELIAGADSGAGIRGLAPSANILPLRVSITLGEEIEWSNSDEDPVADAVRVAADSDARIISMSISAAPTRALDSAIEYAVDKGKLIFASTGNNGDKDNNPEFPASYADVVGVGAVTQQNRVAQYSQHGHTDLTAPGSDIPNWCDANFTRYCTGNGTSNATAIASGSAALIWSRHPDWTANQVLRVMMETASKAADGSDYTTKLGYGTVRPRKVLLDGEGDPGDPDQHPLLKQEESPSPSAQPEGGSSDGDESPSERVKVADQGEDGPPTGLLVGSGVAVVLLAAGVIGFLVLRRR</sequence>
<feature type="active site" description="Charge relay system" evidence="5">
    <location>
        <position position="76"/>
    </location>
</feature>
<comment type="similarity">
    <text evidence="1 5">Belongs to the peptidase S8 family.</text>
</comment>
<dbReference type="InterPro" id="IPR000209">
    <property type="entry name" value="Peptidase_S8/S53_dom"/>
</dbReference>
<keyword evidence="2 5" id="KW-0645">Protease</keyword>
<feature type="region of interest" description="Disordered" evidence="6">
    <location>
        <begin position="290"/>
        <end position="351"/>
    </location>
</feature>
<gene>
    <name evidence="9" type="ORF">IF129_24800</name>
</gene>
<feature type="domain" description="Peptidase S8/S53" evidence="8">
    <location>
        <begin position="34"/>
        <end position="286"/>
    </location>
</feature>
<evidence type="ECO:0000256" key="3">
    <source>
        <dbReference type="ARBA" id="ARBA00022801"/>
    </source>
</evidence>
<dbReference type="PROSITE" id="PS51892">
    <property type="entry name" value="SUBTILASE"/>
    <property type="match status" value="1"/>
</dbReference>
<dbReference type="RefSeq" id="WP_191212119.1">
    <property type="nucleotide sequence ID" value="NZ_JACXYU010000020.1"/>
</dbReference>
<comment type="caution">
    <text evidence="9">The sequence shown here is derived from an EMBL/GenBank/DDBJ whole genome shotgun (WGS) entry which is preliminary data.</text>
</comment>
<dbReference type="InterPro" id="IPR050131">
    <property type="entry name" value="Peptidase_S8_subtilisin-like"/>
</dbReference>
<keyword evidence="7" id="KW-1133">Transmembrane helix</keyword>
<name>A0A927IFG9_9ACTN</name>
<keyword evidence="10" id="KW-1185">Reference proteome</keyword>
<keyword evidence="3 5" id="KW-0378">Hydrolase</keyword>
<dbReference type="InterPro" id="IPR015500">
    <property type="entry name" value="Peptidase_S8_subtilisin-rel"/>
</dbReference>
<evidence type="ECO:0000256" key="7">
    <source>
        <dbReference type="SAM" id="Phobius"/>
    </source>
</evidence>
<keyword evidence="7" id="KW-0812">Transmembrane</keyword>
<dbReference type="PRINTS" id="PR00723">
    <property type="entry name" value="SUBTILISIN"/>
</dbReference>
<dbReference type="GO" id="GO:0006508">
    <property type="term" value="P:proteolysis"/>
    <property type="evidence" value="ECO:0007669"/>
    <property type="project" value="UniProtKB-KW"/>
</dbReference>
<dbReference type="Pfam" id="PF00082">
    <property type="entry name" value="Peptidase_S8"/>
    <property type="match status" value="1"/>
</dbReference>
<dbReference type="EMBL" id="JACXYU010000020">
    <property type="protein sequence ID" value="MBD3934769.1"/>
    <property type="molecule type" value="Genomic_DNA"/>
</dbReference>
<accession>A0A927IFG9</accession>
<dbReference type="GO" id="GO:0004252">
    <property type="term" value="F:serine-type endopeptidase activity"/>
    <property type="evidence" value="ECO:0007669"/>
    <property type="project" value="UniProtKB-UniRule"/>
</dbReference>
<feature type="compositionally biased region" description="Basic and acidic residues" evidence="6">
    <location>
        <begin position="304"/>
        <end position="314"/>
    </location>
</feature>
<keyword evidence="7" id="KW-0472">Membrane</keyword>
<feature type="active site" description="Charge relay system" evidence="5">
    <location>
        <position position="43"/>
    </location>
</feature>
<evidence type="ECO:0000256" key="5">
    <source>
        <dbReference type="PROSITE-ProRule" id="PRU01240"/>
    </source>
</evidence>
<dbReference type="SUPFAM" id="SSF52743">
    <property type="entry name" value="Subtilisin-like"/>
    <property type="match status" value="1"/>
</dbReference>
<evidence type="ECO:0000256" key="4">
    <source>
        <dbReference type="ARBA" id="ARBA00022825"/>
    </source>
</evidence>
<evidence type="ECO:0000313" key="10">
    <source>
        <dbReference type="Proteomes" id="UP000632289"/>
    </source>
</evidence>
<evidence type="ECO:0000256" key="6">
    <source>
        <dbReference type="SAM" id="MobiDB-lite"/>
    </source>
</evidence>
<proteinExistence type="inferred from homology"/>
<feature type="active site" description="Charge relay system" evidence="5">
    <location>
        <position position="237"/>
    </location>
</feature>
<evidence type="ECO:0000256" key="1">
    <source>
        <dbReference type="ARBA" id="ARBA00011073"/>
    </source>
</evidence>